<reference evidence="1 2" key="1">
    <citation type="journal article" date="2022" name="bioRxiv">
        <title>The genome of the oomycete Peronosclerospora sorghi, a cosmopolitan pathogen of maize and sorghum, is inflated with dispersed pseudogenes.</title>
        <authorList>
            <person name="Fletcher K."/>
            <person name="Martin F."/>
            <person name="Isakeit T."/>
            <person name="Cavanaugh K."/>
            <person name="Magill C."/>
            <person name="Michelmore R."/>
        </authorList>
    </citation>
    <scope>NUCLEOTIDE SEQUENCE [LARGE SCALE GENOMIC DNA]</scope>
    <source>
        <strain evidence="1">P6</strain>
    </source>
</reference>
<evidence type="ECO:0000313" key="1">
    <source>
        <dbReference type="EMBL" id="KAI9914277.1"/>
    </source>
</evidence>
<dbReference type="Proteomes" id="UP001163321">
    <property type="component" value="Chromosome 3"/>
</dbReference>
<protein>
    <submittedName>
        <fullName evidence="1">Uncharacterized protein</fullName>
    </submittedName>
</protein>
<gene>
    <name evidence="1" type="ORF">PsorP6_007073</name>
</gene>
<evidence type="ECO:0000313" key="2">
    <source>
        <dbReference type="Proteomes" id="UP001163321"/>
    </source>
</evidence>
<sequence>MRATMILSPLMTSLLASFAGTIDANAQSLEHTGVRRLRAEAGGESGLVANKVAEGGVIKNLVDERNEKIAGFLANLVQEEKKKIKTEENARPLREGDQTKVDDEVENKS</sequence>
<organism evidence="1 2">
    <name type="scientific">Peronosclerospora sorghi</name>
    <dbReference type="NCBI Taxonomy" id="230839"/>
    <lineage>
        <taxon>Eukaryota</taxon>
        <taxon>Sar</taxon>
        <taxon>Stramenopiles</taxon>
        <taxon>Oomycota</taxon>
        <taxon>Peronosporomycetes</taxon>
        <taxon>Peronosporales</taxon>
        <taxon>Peronosporaceae</taxon>
        <taxon>Peronosclerospora</taxon>
    </lineage>
</organism>
<comment type="caution">
    <text evidence="1">The sequence shown here is derived from an EMBL/GenBank/DDBJ whole genome shotgun (WGS) entry which is preliminary data.</text>
</comment>
<accession>A0ACC0W764</accession>
<dbReference type="EMBL" id="CM047582">
    <property type="protein sequence ID" value="KAI9914277.1"/>
    <property type="molecule type" value="Genomic_DNA"/>
</dbReference>
<proteinExistence type="predicted"/>
<keyword evidence="2" id="KW-1185">Reference proteome</keyword>
<name>A0ACC0W764_9STRA</name>